<dbReference type="InterPro" id="IPR000086">
    <property type="entry name" value="NUDIX_hydrolase_dom"/>
</dbReference>
<feature type="region of interest" description="Disordered" evidence="3">
    <location>
        <begin position="159"/>
        <end position="179"/>
    </location>
</feature>
<dbReference type="RefSeq" id="WP_330093698.1">
    <property type="nucleotide sequence ID" value="NZ_JAUZMY010000024.1"/>
</dbReference>
<keyword evidence="2" id="KW-0378">Hydrolase</keyword>
<sequence length="278" mass="30424">MNKHTFETEAQVATPSLSAHVLLLRDGRVLLARRRPDAPFAPGLWHAGAAGKANPGEDVVRSAVRECREELGITLSTTDLEFAHVVHSHEGGADWVHFFFACRNWEGTPANLEPRKHAELKWFPAHRLPEDSVDYCAQAVAHFLLGEPFSQHRTTTRFPAAPRSTAPADGAGDAGVAGPLHRTLGHVAEERRRQQSLYGVQNLPPGTGPEHRAEAVGAQARVDSAGREPTWWDLAYEELCEARAARTDEELYGELVQTCAVLVQWAQSLSLTPDGAGR</sequence>
<organism evidence="5 6">
    <name type="scientific">Nocardiopsis codii</name>
    <dbReference type="NCBI Taxonomy" id="3065942"/>
    <lineage>
        <taxon>Bacteria</taxon>
        <taxon>Bacillati</taxon>
        <taxon>Actinomycetota</taxon>
        <taxon>Actinomycetes</taxon>
        <taxon>Streptosporangiales</taxon>
        <taxon>Nocardiopsidaceae</taxon>
        <taxon>Nocardiopsis</taxon>
    </lineage>
</organism>
<evidence type="ECO:0000256" key="3">
    <source>
        <dbReference type="SAM" id="MobiDB-lite"/>
    </source>
</evidence>
<feature type="domain" description="Nudix hydrolase" evidence="4">
    <location>
        <begin position="14"/>
        <end position="145"/>
    </location>
</feature>
<dbReference type="Gene3D" id="3.90.79.10">
    <property type="entry name" value="Nucleoside Triphosphate Pyrophosphohydrolase"/>
    <property type="match status" value="1"/>
</dbReference>
<comment type="caution">
    <text evidence="5">The sequence shown here is derived from an EMBL/GenBank/DDBJ whole genome shotgun (WGS) entry which is preliminary data.</text>
</comment>
<proteinExistence type="predicted"/>
<dbReference type="PROSITE" id="PS51462">
    <property type="entry name" value="NUDIX"/>
    <property type="match status" value="1"/>
</dbReference>
<dbReference type="InterPro" id="IPR015797">
    <property type="entry name" value="NUDIX_hydrolase-like_dom_sf"/>
</dbReference>
<reference evidence="5 6" key="1">
    <citation type="submission" date="2023-08" db="EMBL/GenBank/DDBJ databases">
        <authorList>
            <person name="Girao M."/>
            <person name="Carvalho M.F."/>
        </authorList>
    </citation>
    <scope>NUCLEOTIDE SEQUENCE [LARGE SCALE GENOMIC DNA]</scope>
    <source>
        <strain evidence="5 6">CT-R113</strain>
    </source>
</reference>
<dbReference type="PANTHER" id="PTHR43046:SF16">
    <property type="entry name" value="ADP-RIBOSE PYROPHOSPHATASE YJHB-RELATED"/>
    <property type="match status" value="1"/>
</dbReference>
<evidence type="ECO:0000313" key="6">
    <source>
        <dbReference type="Proteomes" id="UP001356095"/>
    </source>
</evidence>
<keyword evidence="6" id="KW-1185">Reference proteome</keyword>
<evidence type="ECO:0000313" key="5">
    <source>
        <dbReference type="EMBL" id="MEE2039936.1"/>
    </source>
</evidence>
<gene>
    <name evidence="5" type="ORF">Q8791_22225</name>
</gene>
<dbReference type="PANTHER" id="PTHR43046">
    <property type="entry name" value="GDP-MANNOSE MANNOSYL HYDROLASE"/>
    <property type="match status" value="1"/>
</dbReference>
<evidence type="ECO:0000256" key="2">
    <source>
        <dbReference type="ARBA" id="ARBA00022801"/>
    </source>
</evidence>
<protein>
    <submittedName>
        <fullName evidence="5">NUDIX domain-containing protein</fullName>
    </submittedName>
</protein>
<evidence type="ECO:0000256" key="1">
    <source>
        <dbReference type="ARBA" id="ARBA00001946"/>
    </source>
</evidence>
<dbReference type="SUPFAM" id="SSF55811">
    <property type="entry name" value="Nudix"/>
    <property type="match status" value="1"/>
</dbReference>
<dbReference type="Pfam" id="PF00293">
    <property type="entry name" value="NUDIX"/>
    <property type="match status" value="1"/>
</dbReference>
<name>A0ABU7KCH4_9ACTN</name>
<evidence type="ECO:0000259" key="4">
    <source>
        <dbReference type="PROSITE" id="PS51462"/>
    </source>
</evidence>
<feature type="compositionally biased region" description="Low complexity" evidence="3">
    <location>
        <begin position="166"/>
        <end position="179"/>
    </location>
</feature>
<dbReference type="Proteomes" id="UP001356095">
    <property type="component" value="Unassembled WGS sequence"/>
</dbReference>
<comment type="cofactor">
    <cofactor evidence="1">
        <name>Mg(2+)</name>
        <dbReference type="ChEBI" id="CHEBI:18420"/>
    </cofactor>
</comment>
<accession>A0ABU7KCH4</accession>
<dbReference type="EMBL" id="JAUZMY010000024">
    <property type="protein sequence ID" value="MEE2039936.1"/>
    <property type="molecule type" value="Genomic_DNA"/>
</dbReference>